<feature type="domain" description="Nudix hydrolase" evidence="3">
    <location>
        <begin position="1"/>
        <end position="133"/>
    </location>
</feature>
<keyword evidence="2" id="KW-0378">Hydrolase</keyword>
<dbReference type="GO" id="GO:0016787">
    <property type="term" value="F:hydrolase activity"/>
    <property type="evidence" value="ECO:0007669"/>
    <property type="project" value="UniProtKB-KW"/>
</dbReference>
<dbReference type="Gene3D" id="3.90.79.10">
    <property type="entry name" value="Nucleoside Triphosphate Pyrophosphohydrolase"/>
    <property type="match status" value="1"/>
</dbReference>
<evidence type="ECO:0000259" key="3">
    <source>
        <dbReference type="PROSITE" id="PS51462"/>
    </source>
</evidence>
<accession>A0AA94XPH8</accession>
<dbReference type="AlphaFoldDB" id="A0AA94XPH8"/>
<dbReference type="SUPFAM" id="SSF55811">
    <property type="entry name" value="Nudix"/>
    <property type="match status" value="1"/>
</dbReference>
<sequence length="134" mass="14536">MTAISYVVLRRGNEVLLQLRQGTGFMDGCWGIAAAGHVEPGESSEAAAIREAREELGVSIALADLRALATVPRQQPVAGADGMTDHFYLATAWAGTPRIMEPDKAADLRWFRDDLLPENLVPHEKAALSGILRR</sequence>
<dbReference type="InterPro" id="IPR015797">
    <property type="entry name" value="NUDIX_hydrolase-like_dom_sf"/>
</dbReference>
<comment type="cofactor">
    <cofactor evidence="1">
        <name>Mg(2+)</name>
        <dbReference type="ChEBI" id="CHEBI:18420"/>
    </cofactor>
</comment>
<dbReference type="InterPro" id="IPR020084">
    <property type="entry name" value="NUDIX_hydrolase_CS"/>
</dbReference>
<dbReference type="Proteomes" id="UP001060018">
    <property type="component" value="Chromosome"/>
</dbReference>
<dbReference type="InterPro" id="IPR000086">
    <property type="entry name" value="NUDIX_hydrolase_dom"/>
</dbReference>
<name>A0AA94XPH8_9MICC</name>
<evidence type="ECO:0000313" key="4">
    <source>
        <dbReference type="EMBL" id="UUX57634.1"/>
    </source>
</evidence>
<evidence type="ECO:0000256" key="1">
    <source>
        <dbReference type="ARBA" id="ARBA00001946"/>
    </source>
</evidence>
<protein>
    <submittedName>
        <fullName evidence="4">NUDIX domain-containing protein</fullName>
    </submittedName>
</protein>
<gene>
    <name evidence="4" type="ORF">NUH22_09870</name>
</gene>
<dbReference type="PANTHER" id="PTHR43046">
    <property type="entry name" value="GDP-MANNOSE MANNOSYL HYDROLASE"/>
    <property type="match status" value="1"/>
</dbReference>
<dbReference type="Pfam" id="PF00293">
    <property type="entry name" value="NUDIX"/>
    <property type="match status" value="1"/>
</dbReference>
<evidence type="ECO:0000313" key="5">
    <source>
        <dbReference type="Proteomes" id="UP001060018"/>
    </source>
</evidence>
<reference evidence="4" key="1">
    <citation type="journal article" date="2022" name="Pest Manag. Sci.">
        <title>Glutamicibacter halophytocola-mediated host fitness of potato tuber moth on Solanaceae crops.</title>
        <authorList>
            <person name="Wang W."/>
            <person name="Xiao G."/>
            <person name="Du G."/>
            <person name="Chang L."/>
            <person name="Yang Y."/>
            <person name="Ye J."/>
            <person name="Chen B."/>
        </authorList>
    </citation>
    <scope>NUCLEOTIDE SEQUENCE</scope>
    <source>
        <strain evidence="4">S2</strain>
    </source>
</reference>
<dbReference type="RefSeq" id="WP_257745220.1">
    <property type="nucleotide sequence ID" value="NZ_CP102487.1"/>
</dbReference>
<evidence type="ECO:0000256" key="2">
    <source>
        <dbReference type="ARBA" id="ARBA00022801"/>
    </source>
</evidence>
<dbReference type="PANTHER" id="PTHR43046:SF14">
    <property type="entry name" value="MUTT_NUDIX FAMILY PROTEIN"/>
    <property type="match status" value="1"/>
</dbReference>
<dbReference type="EMBL" id="CP102487">
    <property type="protein sequence ID" value="UUX57634.1"/>
    <property type="molecule type" value="Genomic_DNA"/>
</dbReference>
<dbReference type="PROSITE" id="PS00893">
    <property type="entry name" value="NUDIX_BOX"/>
    <property type="match status" value="1"/>
</dbReference>
<dbReference type="PROSITE" id="PS51462">
    <property type="entry name" value="NUDIX"/>
    <property type="match status" value="1"/>
</dbReference>
<dbReference type="CDD" id="cd04683">
    <property type="entry name" value="NUDIX_Hydrolase"/>
    <property type="match status" value="1"/>
</dbReference>
<organism evidence="4 5">
    <name type="scientific">Glutamicibacter halophytocola</name>
    <dbReference type="NCBI Taxonomy" id="1933880"/>
    <lineage>
        <taxon>Bacteria</taxon>
        <taxon>Bacillati</taxon>
        <taxon>Actinomycetota</taxon>
        <taxon>Actinomycetes</taxon>
        <taxon>Micrococcales</taxon>
        <taxon>Micrococcaceae</taxon>
        <taxon>Glutamicibacter</taxon>
    </lineage>
</organism>
<proteinExistence type="predicted"/>